<reference evidence="6" key="1">
    <citation type="submission" date="2021-03" db="EMBL/GenBank/DDBJ databases">
        <authorList>
            <person name="Bekaert M."/>
        </authorList>
    </citation>
    <scope>NUCLEOTIDE SEQUENCE</scope>
</reference>
<dbReference type="OrthoDB" id="6155261at2759"/>
<name>A0A8S3SV79_MYTED</name>
<sequence length="687" mass="78754">MATRRNKSTSNATSDQKEEDPWECKICHKIYKNEDAKLLECQRCKDHFCIKCLNKSKTEYDILSNSDTMWFCAPCRQVVEEHIVTDLKIEERCREIMDNYEQRINDIEIAIEKNVIKKKVREIAKEEALNGGAVANVVSEDIEGGVLPNQGTVTTVLEEINERKTRENNLIIFGITENESENKQERIEHDVENIVQLFKDAKITLDIENIRKTQRLGKYDKEKTNRPLLVHLKSIDSKLTLFRNMHYIRSYPKYQKVNVSNDLTKSEREEEKRLWTEAKKTSREQLGGLPVQSAGTAMGEESCKNKKVKRETKNVNINVQKKGKVFNGNVNNFTVLPKLNCFYTNADQLFNKMSELIVRTRDNKPNIIGITEVKPKANRYKPSTAEYSIPEVGNYKMFEKNIKSDEGRGLLMYVDSNLEATEITMKTEFQENIFIKVTCTEDVKSDKTDDNKQKAEILSEYFTSVFTNEPQGNIPEPKHIPLDKKIEELNIGTDLVLKHLQKIKTDKSPGPDNLHPRLLFEVKEGIAEPLGIIFSQSLTQKVVPKDWKSALVSAIFKKGNKSQAKNYRPVSLTSVVCKIMEKIIREHIISYMKENKLFSNKQYGFISERSTSLQLLEESMTASSAFGTEHIVLLHVFVSSMTAHSVFKTNRVTAWEEPNNCISFVSMTTPSALGTHRVTVREKPSDS</sequence>
<dbReference type="InterPro" id="IPR019787">
    <property type="entry name" value="Znf_PHD-finger"/>
</dbReference>
<dbReference type="Gene3D" id="3.30.40.10">
    <property type="entry name" value="Zinc/RING finger domain, C3HC4 (zinc finger)"/>
    <property type="match status" value="1"/>
</dbReference>
<evidence type="ECO:0000313" key="6">
    <source>
        <dbReference type="EMBL" id="CAG2224961.1"/>
    </source>
</evidence>
<dbReference type="Proteomes" id="UP000683360">
    <property type="component" value="Unassembled WGS sequence"/>
</dbReference>
<keyword evidence="7" id="KW-1185">Reference proteome</keyword>
<dbReference type="PANTHER" id="PTHR33395:SF22">
    <property type="entry name" value="REVERSE TRANSCRIPTASE DOMAIN-CONTAINING PROTEIN"/>
    <property type="match status" value="1"/>
</dbReference>
<gene>
    <name evidence="6" type="ORF">MEDL_38110</name>
</gene>
<dbReference type="InterPro" id="IPR011011">
    <property type="entry name" value="Znf_FYVE_PHD"/>
</dbReference>
<dbReference type="InterPro" id="IPR013083">
    <property type="entry name" value="Znf_RING/FYVE/PHD"/>
</dbReference>
<accession>A0A8S3SV79</accession>
<organism evidence="6 7">
    <name type="scientific">Mytilus edulis</name>
    <name type="common">Blue mussel</name>
    <dbReference type="NCBI Taxonomy" id="6550"/>
    <lineage>
        <taxon>Eukaryota</taxon>
        <taxon>Metazoa</taxon>
        <taxon>Spiralia</taxon>
        <taxon>Lophotrochozoa</taxon>
        <taxon>Mollusca</taxon>
        <taxon>Bivalvia</taxon>
        <taxon>Autobranchia</taxon>
        <taxon>Pteriomorphia</taxon>
        <taxon>Mytilida</taxon>
        <taxon>Mytiloidea</taxon>
        <taxon>Mytilidae</taxon>
        <taxon>Mytilinae</taxon>
        <taxon>Mytilus</taxon>
    </lineage>
</organism>
<dbReference type="AlphaFoldDB" id="A0A8S3SV79"/>
<dbReference type="EMBL" id="CAJPWZ010001828">
    <property type="protein sequence ID" value="CAG2224961.1"/>
    <property type="molecule type" value="Genomic_DNA"/>
</dbReference>
<feature type="domain" description="PHD-type" evidence="5">
    <location>
        <begin position="21"/>
        <end position="78"/>
    </location>
</feature>
<dbReference type="SMART" id="SM00249">
    <property type="entry name" value="PHD"/>
    <property type="match status" value="1"/>
</dbReference>
<evidence type="ECO:0000313" key="7">
    <source>
        <dbReference type="Proteomes" id="UP000683360"/>
    </source>
</evidence>
<evidence type="ECO:0000256" key="1">
    <source>
        <dbReference type="ARBA" id="ARBA00022723"/>
    </source>
</evidence>
<keyword evidence="2 4" id="KW-0863">Zinc-finger</keyword>
<dbReference type="InterPro" id="IPR001965">
    <property type="entry name" value="Znf_PHD"/>
</dbReference>
<evidence type="ECO:0000256" key="2">
    <source>
        <dbReference type="ARBA" id="ARBA00022771"/>
    </source>
</evidence>
<keyword evidence="1" id="KW-0479">Metal-binding</keyword>
<comment type="caution">
    <text evidence="6">The sequence shown here is derived from an EMBL/GenBank/DDBJ whole genome shotgun (WGS) entry which is preliminary data.</text>
</comment>
<keyword evidence="3" id="KW-0862">Zinc</keyword>
<proteinExistence type="predicted"/>
<protein>
    <recommendedName>
        <fullName evidence="5">PHD-type domain-containing protein</fullName>
    </recommendedName>
</protein>
<dbReference type="PANTHER" id="PTHR33395">
    <property type="entry name" value="TRANSCRIPTASE, PUTATIVE-RELATED-RELATED"/>
    <property type="match status" value="1"/>
</dbReference>
<evidence type="ECO:0000259" key="5">
    <source>
        <dbReference type="PROSITE" id="PS50016"/>
    </source>
</evidence>
<dbReference type="SUPFAM" id="SSF57903">
    <property type="entry name" value="FYVE/PHD zinc finger"/>
    <property type="match status" value="1"/>
</dbReference>
<dbReference type="GO" id="GO:0008270">
    <property type="term" value="F:zinc ion binding"/>
    <property type="evidence" value="ECO:0007669"/>
    <property type="project" value="UniProtKB-KW"/>
</dbReference>
<evidence type="ECO:0000256" key="4">
    <source>
        <dbReference type="PROSITE-ProRule" id="PRU00146"/>
    </source>
</evidence>
<evidence type="ECO:0000256" key="3">
    <source>
        <dbReference type="ARBA" id="ARBA00022833"/>
    </source>
</evidence>
<dbReference type="PROSITE" id="PS50016">
    <property type="entry name" value="ZF_PHD_2"/>
    <property type="match status" value="1"/>
</dbReference>